<evidence type="ECO:0000256" key="2">
    <source>
        <dbReference type="ARBA" id="ARBA00005635"/>
    </source>
</evidence>
<comment type="caution">
    <text evidence="10">The sequence shown here is derived from an EMBL/GenBank/DDBJ whole genome shotgun (WGS) entry which is preliminary data.</text>
</comment>
<comment type="subcellular location">
    <subcellularLocation>
        <location evidence="1 8">Nucleus</location>
    </subcellularLocation>
</comment>
<proteinExistence type="inferred from homology"/>
<dbReference type="GO" id="GO:0070847">
    <property type="term" value="C:core mediator complex"/>
    <property type="evidence" value="ECO:0007669"/>
    <property type="project" value="TreeGrafter"/>
</dbReference>
<comment type="function">
    <text evidence="8">Component of the Mediator complex, a coactivator involved in the regulated transcription of nearly all RNA polymerase II-dependent genes. Mediator functions as a bridge to convey information from gene-specific regulatory proteins to the basal RNA polymerase II transcription machinery. Mediator is recruited to promoters by direct interactions with regulatory proteins and serves as a scaffold for the assembly of a functional preinitiation complex with RNA polymerase II and the general transcription factors.</text>
</comment>
<dbReference type="Proteomes" id="UP001149079">
    <property type="component" value="Unassembled WGS sequence"/>
</dbReference>
<evidence type="ECO:0000256" key="7">
    <source>
        <dbReference type="ARBA" id="ARBA00032014"/>
    </source>
</evidence>
<comment type="subunit">
    <text evidence="8">Component of the Mediator complex.</text>
</comment>
<evidence type="ECO:0000256" key="5">
    <source>
        <dbReference type="ARBA" id="ARBA00023163"/>
    </source>
</evidence>
<comment type="similarity">
    <text evidence="2 8">Belongs to the Mediator complex subunit 17 family.</text>
</comment>
<dbReference type="GO" id="GO:0003712">
    <property type="term" value="F:transcription coregulator activity"/>
    <property type="evidence" value="ECO:0007669"/>
    <property type="project" value="InterPro"/>
</dbReference>
<protein>
    <recommendedName>
        <fullName evidence="3 8">Mediator of RNA polymerase II transcription subunit 17</fullName>
    </recommendedName>
    <alternativeName>
        <fullName evidence="7 8">Mediator complex subunit 17</fullName>
    </alternativeName>
</protein>
<keyword evidence="5 8" id="KW-0804">Transcription</keyword>
<reference evidence="10" key="2">
    <citation type="journal article" date="2023" name="IMA Fungus">
        <title>Comparative genomic study of the Penicillium genus elucidates a diverse pangenome and 15 lateral gene transfer events.</title>
        <authorList>
            <person name="Petersen C."/>
            <person name="Sorensen T."/>
            <person name="Nielsen M.R."/>
            <person name="Sondergaard T.E."/>
            <person name="Sorensen J.L."/>
            <person name="Fitzpatrick D.A."/>
            <person name="Frisvad J.C."/>
            <person name="Nielsen K.L."/>
        </authorList>
    </citation>
    <scope>NUCLEOTIDE SEQUENCE</scope>
    <source>
        <strain evidence="10">IBT 22155</strain>
    </source>
</reference>
<reference evidence="10" key="1">
    <citation type="submission" date="2022-11" db="EMBL/GenBank/DDBJ databases">
        <authorList>
            <person name="Petersen C."/>
        </authorList>
    </citation>
    <scope>NUCLEOTIDE SEQUENCE</scope>
    <source>
        <strain evidence="10">IBT 22155</strain>
    </source>
</reference>
<keyword evidence="11" id="KW-1185">Reference proteome</keyword>
<keyword evidence="6 8" id="KW-0539">Nucleus</keyword>
<name>A0A9W9GV89_9EURO</name>
<keyword evidence="8" id="KW-0010">Activator</keyword>
<dbReference type="GO" id="GO:0006357">
    <property type="term" value="P:regulation of transcription by RNA polymerase II"/>
    <property type="evidence" value="ECO:0007669"/>
    <property type="project" value="InterPro"/>
</dbReference>
<dbReference type="PANTHER" id="PTHR13114:SF7">
    <property type="entry name" value="MEDIATOR OF RNA POLYMERASE II TRANSCRIPTION SUBUNIT 17"/>
    <property type="match status" value="1"/>
</dbReference>
<evidence type="ECO:0000256" key="6">
    <source>
        <dbReference type="ARBA" id="ARBA00023242"/>
    </source>
</evidence>
<feature type="region of interest" description="Disordered" evidence="9">
    <location>
        <begin position="44"/>
        <end position="73"/>
    </location>
</feature>
<dbReference type="OrthoDB" id="5319830at2759"/>
<dbReference type="GO" id="GO:0016592">
    <property type="term" value="C:mediator complex"/>
    <property type="evidence" value="ECO:0007669"/>
    <property type="project" value="InterPro"/>
</dbReference>
<dbReference type="Pfam" id="PF10156">
    <property type="entry name" value="Med17"/>
    <property type="match status" value="1"/>
</dbReference>
<evidence type="ECO:0000256" key="4">
    <source>
        <dbReference type="ARBA" id="ARBA00023015"/>
    </source>
</evidence>
<keyword evidence="4 8" id="KW-0805">Transcription regulation</keyword>
<sequence>MADSFTLPLRHIHEKRERPDTLPVEIAQINSQWGSFRDVNEEVLRQKMAEEADKDGVSEEDESDEDATDLDSTERLEQLYKRRTEITEFAMKAHMETLFALDFVSLLLSKQLPRQAETSISPYLKQIAPLGSLHAEVVNPPPKPASAAKDISVVSRGWRIQNFKAAANKLLQAASRLETEVAAETRYWNEVLAIKDKGWGICRSPRNGRNLAVQYGFLESTPIFRDRGLAPLHRAQDGSLHLDEGVVPSKASYVRVRVIQDGRLVGYSKPTRSALDGGDTIESRIRQARDTLFEEELFHELVREARAIASFGVTTRENLIEVPGSDDLEILLDLVDADEVQPEDGITRQGTTLAQGIGHAIGILLAYAHRQNLRRRSQIPPPLTPKKPSIPEYQLIRPVLTYIKHISDVRWVQSLLKDLFGVLQSAKLNPPAYTTKSFSIGKQAPAAHLPAVEAFVGQFLAPFESTFSGKILTPRGSFSIAVRTSLSSPPFGTSFNVSFNSPMYPDFKSPGHVSQRQEVEAAITHLLLLDVVFAIASNEPAKPKDDRDAQANRAWDPIYPQHGELLLSPSSPNSFKRRKMKVALSRDELSVEVYKVHCIDGTGRGNREKRDTKSTPSTWSSSAASPDQPSLMEFVTTELSRS</sequence>
<organism evidence="10 11">
    <name type="scientific">Penicillium bovifimosum</name>
    <dbReference type="NCBI Taxonomy" id="126998"/>
    <lineage>
        <taxon>Eukaryota</taxon>
        <taxon>Fungi</taxon>
        <taxon>Dikarya</taxon>
        <taxon>Ascomycota</taxon>
        <taxon>Pezizomycotina</taxon>
        <taxon>Eurotiomycetes</taxon>
        <taxon>Eurotiomycetidae</taxon>
        <taxon>Eurotiales</taxon>
        <taxon>Aspergillaceae</taxon>
        <taxon>Penicillium</taxon>
    </lineage>
</organism>
<feature type="region of interest" description="Disordered" evidence="9">
    <location>
        <begin position="601"/>
        <end position="642"/>
    </location>
</feature>
<dbReference type="Gene3D" id="6.10.250.2620">
    <property type="match status" value="1"/>
</dbReference>
<evidence type="ECO:0000313" key="10">
    <source>
        <dbReference type="EMBL" id="KAJ5129971.1"/>
    </source>
</evidence>
<accession>A0A9W9GV89</accession>
<dbReference type="EMBL" id="JAPQKL010000005">
    <property type="protein sequence ID" value="KAJ5129971.1"/>
    <property type="molecule type" value="Genomic_DNA"/>
</dbReference>
<gene>
    <name evidence="8" type="primary">MED17</name>
    <name evidence="10" type="ORF">N7515_006010</name>
</gene>
<feature type="compositionally biased region" description="Low complexity" evidence="9">
    <location>
        <begin position="614"/>
        <end position="626"/>
    </location>
</feature>
<dbReference type="InterPro" id="IPR019313">
    <property type="entry name" value="Mediator_Med17"/>
</dbReference>
<evidence type="ECO:0000256" key="1">
    <source>
        <dbReference type="ARBA" id="ARBA00004123"/>
    </source>
</evidence>
<evidence type="ECO:0000256" key="3">
    <source>
        <dbReference type="ARBA" id="ARBA00019610"/>
    </source>
</evidence>
<evidence type="ECO:0000256" key="9">
    <source>
        <dbReference type="SAM" id="MobiDB-lite"/>
    </source>
</evidence>
<feature type="compositionally biased region" description="Acidic residues" evidence="9">
    <location>
        <begin position="58"/>
        <end position="71"/>
    </location>
</feature>
<dbReference type="PANTHER" id="PTHR13114">
    <property type="entry name" value="MEDIATOR OF RNA POLYMERASE II TRANSCRIPTION SUBUNIT 17"/>
    <property type="match status" value="1"/>
</dbReference>
<dbReference type="AlphaFoldDB" id="A0A9W9GV89"/>
<evidence type="ECO:0000313" key="11">
    <source>
        <dbReference type="Proteomes" id="UP001149079"/>
    </source>
</evidence>
<feature type="compositionally biased region" description="Basic and acidic residues" evidence="9">
    <location>
        <begin position="44"/>
        <end position="57"/>
    </location>
</feature>
<evidence type="ECO:0000256" key="8">
    <source>
        <dbReference type="RuleBase" id="RU364140"/>
    </source>
</evidence>